<evidence type="ECO:0000256" key="4">
    <source>
        <dbReference type="ARBA" id="ARBA00005259"/>
    </source>
</evidence>
<evidence type="ECO:0000256" key="8">
    <source>
        <dbReference type="ARBA" id="ARBA00022833"/>
    </source>
</evidence>
<evidence type="ECO:0000313" key="17">
    <source>
        <dbReference type="EMBL" id="SMX30287.1"/>
    </source>
</evidence>
<proteinExistence type="inferred from homology"/>
<dbReference type="CDD" id="cd01284">
    <property type="entry name" value="Riboflavin_deaminase-reductase"/>
    <property type="match status" value="1"/>
</dbReference>
<dbReference type="EC" id="3.5.4.26" evidence="12"/>
<comment type="similarity">
    <text evidence="5 12">In the C-terminal section; belongs to the HTP reductase family.</text>
</comment>
<evidence type="ECO:0000256" key="12">
    <source>
        <dbReference type="PIRNR" id="PIRNR006769"/>
    </source>
</evidence>
<feature type="binding site" evidence="14">
    <location>
        <position position="198"/>
    </location>
    <ligand>
        <name>NADP(+)</name>
        <dbReference type="ChEBI" id="CHEBI:58349"/>
    </ligand>
</feature>
<evidence type="ECO:0000256" key="5">
    <source>
        <dbReference type="ARBA" id="ARBA00007417"/>
    </source>
</evidence>
<dbReference type="Proteomes" id="UP000225972">
    <property type="component" value="Unassembled WGS sequence"/>
</dbReference>
<dbReference type="UniPathway" id="UPA00275">
    <property type="reaction ID" value="UER00401"/>
</dbReference>
<dbReference type="PIRSF" id="PIRSF006769">
    <property type="entry name" value="RibD"/>
    <property type="match status" value="1"/>
</dbReference>
<dbReference type="NCBIfam" id="TIGR00326">
    <property type="entry name" value="eubact_ribD"/>
    <property type="match status" value="1"/>
</dbReference>
<dbReference type="InterPro" id="IPR050765">
    <property type="entry name" value="Riboflavin_Biosynth_HTPR"/>
</dbReference>
<keyword evidence="11" id="KW-0511">Multifunctional enzyme</keyword>
<dbReference type="GO" id="GO:0008835">
    <property type="term" value="F:diaminohydroxyphosphoribosylaminopyrimidine deaminase activity"/>
    <property type="evidence" value="ECO:0007669"/>
    <property type="project" value="UniProtKB-EC"/>
</dbReference>
<dbReference type="EC" id="1.1.1.193" evidence="12"/>
<organism evidence="17 18">
    <name type="scientific">Pelagimonas phthalicica</name>
    <dbReference type="NCBI Taxonomy" id="1037362"/>
    <lineage>
        <taxon>Bacteria</taxon>
        <taxon>Pseudomonadati</taxon>
        <taxon>Pseudomonadota</taxon>
        <taxon>Alphaproteobacteria</taxon>
        <taxon>Rhodobacterales</taxon>
        <taxon>Roseobacteraceae</taxon>
        <taxon>Pelagimonas</taxon>
    </lineage>
</organism>
<reference evidence="18" key="1">
    <citation type="submission" date="2017-05" db="EMBL/GenBank/DDBJ databases">
        <authorList>
            <person name="Rodrigo-Torres L."/>
            <person name="Arahal R. D."/>
            <person name="Lucena T."/>
        </authorList>
    </citation>
    <scope>NUCLEOTIDE SEQUENCE [LARGE SCALE GENOMIC DNA]</scope>
    <source>
        <strain evidence="18">CECT 8649</strain>
    </source>
</reference>
<gene>
    <name evidence="17" type="primary">ribD</name>
    <name evidence="17" type="ORF">TRP8649_04430</name>
</gene>
<name>A0A238JJG1_9RHOB</name>
<feature type="binding site" evidence="14">
    <location>
        <position position="170"/>
    </location>
    <ligand>
        <name>substrate</name>
    </ligand>
</feature>
<dbReference type="InterPro" id="IPR011549">
    <property type="entry name" value="RibD_C"/>
</dbReference>
<dbReference type="InterPro" id="IPR004794">
    <property type="entry name" value="Eubact_RibD"/>
</dbReference>
<feature type="binding site" evidence="15">
    <location>
        <position position="77"/>
    </location>
    <ligand>
        <name>Zn(2+)</name>
        <dbReference type="ChEBI" id="CHEBI:29105"/>
        <note>catalytic</note>
    </ligand>
</feature>
<feature type="domain" description="CMP/dCMP-type deaminase" evidence="16">
    <location>
        <begin position="3"/>
        <end position="125"/>
    </location>
</feature>
<dbReference type="PANTHER" id="PTHR38011">
    <property type="entry name" value="DIHYDROFOLATE REDUCTASE FAMILY PROTEIN (AFU_ORTHOLOGUE AFUA_8G06820)"/>
    <property type="match status" value="1"/>
</dbReference>
<feature type="binding site" evidence="14">
    <location>
        <position position="172"/>
    </location>
    <ligand>
        <name>NADP(+)</name>
        <dbReference type="ChEBI" id="CHEBI:58349"/>
    </ligand>
</feature>
<accession>A0A238JJG1</accession>
<evidence type="ECO:0000256" key="7">
    <source>
        <dbReference type="ARBA" id="ARBA00022723"/>
    </source>
</evidence>
<dbReference type="NCBIfam" id="TIGR00227">
    <property type="entry name" value="ribD_Cterm"/>
    <property type="match status" value="1"/>
</dbReference>
<dbReference type="SUPFAM" id="SSF53597">
    <property type="entry name" value="Dihydrofolate reductase-like"/>
    <property type="match status" value="1"/>
</dbReference>
<feature type="binding site" evidence="14">
    <location>
        <position position="202"/>
    </location>
    <ligand>
        <name>NADP(+)</name>
        <dbReference type="ChEBI" id="CHEBI:58349"/>
    </ligand>
</feature>
<feature type="active site" description="Proton donor" evidence="13">
    <location>
        <position position="54"/>
    </location>
</feature>
<evidence type="ECO:0000256" key="10">
    <source>
        <dbReference type="ARBA" id="ARBA00023002"/>
    </source>
</evidence>
<evidence type="ECO:0000256" key="13">
    <source>
        <dbReference type="PIRSR" id="PIRSR006769-1"/>
    </source>
</evidence>
<evidence type="ECO:0000256" key="11">
    <source>
        <dbReference type="ARBA" id="ARBA00023268"/>
    </source>
</evidence>
<dbReference type="Gene3D" id="3.40.140.10">
    <property type="entry name" value="Cytidine Deaminase, domain 2"/>
    <property type="match status" value="1"/>
</dbReference>
<protein>
    <recommendedName>
        <fullName evidence="12">Riboflavin biosynthesis protein RibD</fullName>
    </recommendedName>
    <domain>
        <recommendedName>
            <fullName evidence="12">Diaminohydroxyphosphoribosylaminopyrimidine deaminase</fullName>
            <shortName evidence="12">DRAP deaminase</shortName>
            <ecNumber evidence="12">3.5.4.26</ecNumber>
        </recommendedName>
        <alternativeName>
            <fullName evidence="12">Riboflavin-specific deaminase</fullName>
        </alternativeName>
    </domain>
    <domain>
        <recommendedName>
            <fullName evidence="12">5-amino-6-(5-phosphoribosylamino)uracil reductase</fullName>
            <ecNumber evidence="12">1.1.1.193</ecNumber>
        </recommendedName>
        <alternativeName>
            <fullName evidence="12">HTP reductase</fullName>
        </alternativeName>
    </domain>
</protein>
<feature type="binding site" evidence="14">
    <location>
        <begin position="298"/>
        <end position="304"/>
    </location>
    <ligand>
        <name>NADP(+)</name>
        <dbReference type="ChEBI" id="CHEBI:58349"/>
    </ligand>
</feature>
<feature type="binding site" evidence="15">
    <location>
        <position position="52"/>
    </location>
    <ligand>
        <name>Zn(2+)</name>
        <dbReference type="ChEBI" id="CHEBI:29105"/>
        <note>catalytic</note>
    </ligand>
</feature>
<evidence type="ECO:0000256" key="6">
    <source>
        <dbReference type="ARBA" id="ARBA00022619"/>
    </source>
</evidence>
<dbReference type="InterPro" id="IPR002125">
    <property type="entry name" value="CMP_dCMP_dom"/>
</dbReference>
<dbReference type="GO" id="GO:0008703">
    <property type="term" value="F:5-amino-6-(5-phosphoribosylamino)uracil reductase activity"/>
    <property type="evidence" value="ECO:0007669"/>
    <property type="project" value="UniProtKB-EC"/>
</dbReference>
<keyword evidence="6 12" id="KW-0686">Riboflavin biosynthesis</keyword>
<comment type="catalytic activity">
    <reaction evidence="12">
        <text>2,5-diamino-6-hydroxy-4-(5-phosphoribosylamino)-pyrimidine + H2O + H(+) = 5-amino-6-(5-phospho-D-ribosylamino)uracil + NH4(+)</text>
        <dbReference type="Rhea" id="RHEA:21868"/>
        <dbReference type="ChEBI" id="CHEBI:15377"/>
        <dbReference type="ChEBI" id="CHEBI:15378"/>
        <dbReference type="ChEBI" id="CHEBI:28938"/>
        <dbReference type="ChEBI" id="CHEBI:58453"/>
        <dbReference type="ChEBI" id="CHEBI:58614"/>
        <dbReference type="EC" id="3.5.4.26"/>
    </reaction>
</comment>
<dbReference type="AlphaFoldDB" id="A0A238JJG1"/>
<dbReference type="InterPro" id="IPR024072">
    <property type="entry name" value="DHFR-like_dom_sf"/>
</dbReference>
<evidence type="ECO:0000256" key="1">
    <source>
        <dbReference type="ARBA" id="ARBA00002151"/>
    </source>
</evidence>
<feature type="binding site" evidence="14">
    <location>
        <position position="186"/>
    </location>
    <ligand>
        <name>substrate</name>
    </ligand>
</feature>
<feature type="binding site" evidence="14">
    <location>
        <position position="156"/>
    </location>
    <ligand>
        <name>NADP(+)</name>
        <dbReference type="ChEBI" id="CHEBI:58349"/>
    </ligand>
</feature>
<keyword evidence="7 12" id="KW-0479">Metal-binding</keyword>
<dbReference type="InterPro" id="IPR016192">
    <property type="entry name" value="APOBEC/CMP_deaminase_Zn-bd"/>
</dbReference>
<evidence type="ECO:0000256" key="15">
    <source>
        <dbReference type="PIRSR" id="PIRSR006769-3"/>
    </source>
</evidence>
<dbReference type="GO" id="GO:0009231">
    <property type="term" value="P:riboflavin biosynthetic process"/>
    <property type="evidence" value="ECO:0007669"/>
    <property type="project" value="UniProtKB-UniPathway"/>
</dbReference>
<feature type="binding site" evidence="14">
    <location>
        <position position="206"/>
    </location>
    <ligand>
        <name>substrate</name>
    </ligand>
</feature>
<dbReference type="GO" id="GO:0050661">
    <property type="term" value="F:NADP binding"/>
    <property type="evidence" value="ECO:0007669"/>
    <property type="project" value="InterPro"/>
</dbReference>
<dbReference type="PROSITE" id="PS00903">
    <property type="entry name" value="CYT_DCMP_DEAMINASES_1"/>
    <property type="match status" value="1"/>
</dbReference>
<evidence type="ECO:0000313" key="18">
    <source>
        <dbReference type="Proteomes" id="UP000225972"/>
    </source>
</evidence>
<dbReference type="Pfam" id="PF00383">
    <property type="entry name" value="dCMP_cyt_deam_1"/>
    <property type="match status" value="1"/>
</dbReference>
<dbReference type="SUPFAM" id="SSF53927">
    <property type="entry name" value="Cytidine deaminase-like"/>
    <property type="match status" value="1"/>
</dbReference>
<dbReference type="Pfam" id="PF01872">
    <property type="entry name" value="RibD_C"/>
    <property type="match status" value="1"/>
</dbReference>
<dbReference type="Gene3D" id="3.40.430.10">
    <property type="entry name" value="Dihydrofolate Reductase, subunit A"/>
    <property type="match status" value="1"/>
</dbReference>
<keyword evidence="9 12" id="KW-0521">NADP</keyword>
<keyword evidence="18" id="KW-1185">Reference proteome</keyword>
<dbReference type="PANTHER" id="PTHR38011:SF7">
    <property type="entry name" value="2,5-DIAMINO-6-RIBOSYLAMINO-4(3H)-PYRIMIDINONE 5'-PHOSPHATE REDUCTASE"/>
    <property type="match status" value="1"/>
</dbReference>
<comment type="pathway">
    <text evidence="2 12">Cofactor biosynthesis; riboflavin biosynthesis; 5-amino-6-(D-ribitylamino)uracil from GTP: step 2/4.</text>
</comment>
<comment type="pathway">
    <text evidence="3 12">Cofactor biosynthesis; riboflavin biosynthesis; 5-amino-6-(D-ribitylamino)uracil from GTP: step 3/4.</text>
</comment>
<evidence type="ECO:0000259" key="16">
    <source>
        <dbReference type="PROSITE" id="PS51747"/>
    </source>
</evidence>
<comment type="similarity">
    <text evidence="4 12">In the N-terminal section; belongs to the cytidine and deoxycytidylate deaminase family.</text>
</comment>
<comment type="catalytic activity">
    <reaction evidence="12">
        <text>5-amino-6-(5-phospho-D-ribitylamino)uracil + NADP(+) = 5-amino-6-(5-phospho-D-ribosylamino)uracil + NADPH + H(+)</text>
        <dbReference type="Rhea" id="RHEA:17845"/>
        <dbReference type="ChEBI" id="CHEBI:15378"/>
        <dbReference type="ChEBI" id="CHEBI:57783"/>
        <dbReference type="ChEBI" id="CHEBI:58349"/>
        <dbReference type="ChEBI" id="CHEBI:58421"/>
        <dbReference type="ChEBI" id="CHEBI:58453"/>
        <dbReference type="EC" id="1.1.1.193"/>
    </reaction>
</comment>
<dbReference type="GO" id="GO:0008270">
    <property type="term" value="F:zinc ion binding"/>
    <property type="evidence" value="ECO:0007669"/>
    <property type="project" value="InterPro"/>
</dbReference>
<evidence type="ECO:0000256" key="2">
    <source>
        <dbReference type="ARBA" id="ARBA00004882"/>
    </source>
</evidence>
<keyword evidence="8 12" id="KW-0862">Zinc</keyword>
<evidence type="ECO:0000256" key="3">
    <source>
        <dbReference type="ARBA" id="ARBA00004910"/>
    </source>
</evidence>
<comment type="function">
    <text evidence="1 12">Converts 2,5-diamino-6-(ribosylamino)-4(3h)-pyrimidinone 5'-phosphate into 5-amino-6-(ribosylamino)-2,4(1h,3h)-pyrimidinedione 5'-phosphate.</text>
</comment>
<dbReference type="InterPro" id="IPR016193">
    <property type="entry name" value="Cytidine_deaminase-like"/>
</dbReference>
<dbReference type="InterPro" id="IPR002734">
    <property type="entry name" value="RibDG_C"/>
</dbReference>
<keyword evidence="12" id="KW-0378">Hydrolase</keyword>
<dbReference type="EMBL" id="FXXP01000003">
    <property type="protein sequence ID" value="SMX30287.1"/>
    <property type="molecule type" value="Genomic_DNA"/>
</dbReference>
<dbReference type="PROSITE" id="PS51747">
    <property type="entry name" value="CYT_DCMP_DEAMINASES_2"/>
    <property type="match status" value="1"/>
</dbReference>
<keyword evidence="10 12" id="KW-0560">Oxidoreductase</keyword>
<evidence type="ECO:0000256" key="9">
    <source>
        <dbReference type="ARBA" id="ARBA00022857"/>
    </source>
</evidence>
<feature type="binding site" evidence="15">
    <location>
        <position position="86"/>
    </location>
    <ligand>
        <name>Zn(2+)</name>
        <dbReference type="ChEBI" id="CHEBI:29105"/>
        <note>catalytic</note>
    </ligand>
</feature>
<comment type="cofactor">
    <cofactor evidence="12 15">
        <name>Zn(2+)</name>
        <dbReference type="ChEBI" id="CHEBI:29105"/>
    </cofactor>
    <text evidence="12 15">Binds 1 zinc ion.</text>
</comment>
<sequence length="367" mass="38856">MIDEDQRHMAHALSLGRRGMGKCWPNPSVGCVIVKDGRIVGRGVTAPGGRPHAEPQALAMAGPLAKGAMAYVTLEPCSHYGKTPPCCDALIEAGVARVVAALADSDPRVSGQGFERLRQNGVEVTTGILAQEAMHDLAGFFLKVEQGRPWVTLKLAMSLDGRIATATGESQWITGPAARRAVHALRNSHDAVMVGGGTARADNPALTVRDMGAVQQPVRVVVSRRLDMPLMSNLAQTAKEVPVWLCHGPDLRPETRDAWTGLGAKLFPCHLSQGRVDPHSVLQALGQAGLTRVFCEGGGQLAASLLVADLVDELQVFSAGMALGAEGQPGLGALGVDRLADAPRFELVDVTVDGRDVRHVWRRNAAI</sequence>
<feature type="binding site" evidence="14">
    <location>
        <position position="296"/>
    </location>
    <ligand>
        <name>substrate</name>
    </ligand>
</feature>
<evidence type="ECO:0000256" key="14">
    <source>
        <dbReference type="PIRSR" id="PIRSR006769-2"/>
    </source>
</evidence>
<feature type="binding site" evidence="14">
    <location>
        <position position="209"/>
    </location>
    <ligand>
        <name>substrate</name>
    </ligand>
</feature>